<comment type="similarity">
    <text evidence="1">Belongs to the phosphoglycerate mutase family. BPG-dependent PGAM subfamily.</text>
</comment>
<dbReference type="AlphaFoldDB" id="A0A813JSP3"/>
<dbReference type="SUPFAM" id="SSF53254">
    <property type="entry name" value="Phosphoglycerate mutase-like"/>
    <property type="match status" value="1"/>
</dbReference>
<gene>
    <name evidence="5" type="ORF">PGLA2088_LOCUS25636</name>
</gene>
<dbReference type="GO" id="GO:0016787">
    <property type="term" value="F:hydrolase activity"/>
    <property type="evidence" value="ECO:0007669"/>
    <property type="project" value="UniProtKB-KW"/>
</dbReference>
<dbReference type="PANTHER" id="PTHR20935:SF0">
    <property type="entry name" value="SERINE_THREONINE-PROTEIN PHOSPHATASE PGAM5, MITOCHONDRIAL"/>
    <property type="match status" value="1"/>
</dbReference>
<evidence type="ECO:0000256" key="1">
    <source>
        <dbReference type="ARBA" id="ARBA00006717"/>
    </source>
</evidence>
<feature type="non-terminal residue" evidence="5">
    <location>
        <position position="1"/>
    </location>
</feature>
<keyword evidence="2" id="KW-0378">Hydrolase</keyword>
<dbReference type="Proteomes" id="UP000626109">
    <property type="component" value="Unassembled WGS sequence"/>
</dbReference>
<evidence type="ECO:0000313" key="5">
    <source>
        <dbReference type="EMBL" id="CAE8687857.1"/>
    </source>
</evidence>
<dbReference type="InterPro" id="IPR051021">
    <property type="entry name" value="Mito_Ser/Thr_phosphatase"/>
</dbReference>
<reference evidence="5" key="1">
    <citation type="submission" date="2021-02" db="EMBL/GenBank/DDBJ databases">
        <authorList>
            <person name="Dougan E. K."/>
            <person name="Rhodes N."/>
            <person name="Thang M."/>
            <person name="Chan C."/>
        </authorList>
    </citation>
    <scope>NUCLEOTIDE SEQUENCE</scope>
</reference>
<dbReference type="CDD" id="cd07067">
    <property type="entry name" value="HP_PGM_like"/>
    <property type="match status" value="1"/>
</dbReference>
<proteinExistence type="inferred from homology"/>
<comment type="caution">
    <text evidence="5">The sequence shown here is derived from an EMBL/GenBank/DDBJ whole genome shotgun (WGS) entry which is preliminary data.</text>
</comment>
<evidence type="ECO:0000256" key="2">
    <source>
        <dbReference type="ARBA" id="ARBA00022801"/>
    </source>
</evidence>
<evidence type="ECO:0000256" key="3">
    <source>
        <dbReference type="ARBA" id="ARBA00039765"/>
    </source>
</evidence>
<name>A0A813JSP3_POLGL</name>
<accession>A0A813JSP3</accession>
<protein>
    <recommendedName>
        <fullName evidence="3">Serine/threonine-protein phosphatase PGAM5, mitochondrial</fullName>
    </recommendedName>
    <alternativeName>
        <fullName evidence="4">Serine/threonine-protein phosphatase Pgam5, mitochondrial</fullName>
    </alternativeName>
</protein>
<evidence type="ECO:0000256" key="4">
    <source>
        <dbReference type="ARBA" id="ARBA00040722"/>
    </source>
</evidence>
<dbReference type="InterPro" id="IPR029033">
    <property type="entry name" value="His_PPase_superfam"/>
</dbReference>
<dbReference type="InterPro" id="IPR013078">
    <property type="entry name" value="His_Pase_superF_clade-1"/>
</dbReference>
<sequence>EEAMQDDSTKVTPGVDQLQFTVKKAVAGAAAASFDVELGTSATVSELAARLATHEGCDVALITIVSRGLPLKDPTAKLQPLAEKEGPGNKVPVVYIVRKPAAAAAAPAAAPTPAASSSSSSASSSALPAATSAAAPAAPPAPAAAGGTPALGRRVLLLLRHGQCCHEGEHDTLKELTMHGHRQAEESARYVAQLFQEGKLPAKRALLHSTSRRASETAAKLPPLIPNLEVWNADLLRETDPTSNPFRAEEVFSRLFASPEAGDSDTLVVVAHNNIILYLLMRAAGVPIERAAQAWSLFHLRHASMTRIDVSSAGVRSVVSVGAAAHISEAVMTWRNISGPDMSAWKGGAPERHKFSGRMLVLVRQAPSTGGSPHMDAVSEHVRGLSGYMISGKATVTCTAGAQTTAAAIAKKFKTSAQVFPDSICEQPEAAFLQFFGKPPQGSRDTVVIVAEDTPLLYWLLRALGMSPDESEVATSLYTIGHASVTLINMRSDGSTKVVTVGDTGHLPMNILTY</sequence>
<organism evidence="5 6">
    <name type="scientific">Polarella glacialis</name>
    <name type="common">Dinoflagellate</name>
    <dbReference type="NCBI Taxonomy" id="89957"/>
    <lineage>
        <taxon>Eukaryota</taxon>
        <taxon>Sar</taxon>
        <taxon>Alveolata</taxon>
        <taxon>Dinophyceae</taxon>
        <taxon>Suessiales</taxon>
        <taxon>Suessiaceae</taxon>
        <taxon>Polarella</taxon>
    </lineage>
</organism>
<dbReference type="Gene3D" id="3.40.50.1240">
    <property type="entry name" value="Phosphoglycerate mutase-like"/>
    <property type="match status" value="2"/>
</dbReference>
<dbReference type="EMBL" id="CAJNNW010026810">
    <property type="protein sequence ID" value="CAE8687857.1"/>
    <property type="molecule type" value="Genomic_DNA"/>
</dbReference>
<evidence type="ECO:0000313" key="6">
    <source>
        <dbReference type="Proteomes" id="UP000626109"/>
    </source>
</evidence>
<dbReference type="PANTHER" id="PTHR20935">
    <property type="entry name" value="PHOSPHOGLYCERATE MUTASE-RELATED"/>
    <property type="match status" value="1"/>
</dbReference>